<accession>A0ABQ9FV10</accession>
<feature type="non-terminal residue" evidence="2">
    <location>
        <position position="1"/>
    </location>
</feature>
<reference evidence="2 3" key="1">
    <citation type="submission" date="2022-12" db="EMBL/GenBank/DDBJ databases">
        <title>Chromosome-level genome of Tegillarca granosa.</title>
        <authorList>
            <person name="Kim J."/>
        </authorList>
    </citation>
    <scope>NUCLEOTIDE SEQUENCE [LARGE SCALE GENOMIC DNA]</scope>
    <source>
        <strain evidence="2">Teg-2019</strain>
        <tissue evidence="2">Adductor muscle</tissue>
    </source>
</reference>
<evidence type="ECO:0000256" key="1">
    <source>
        <dbReference type="SAM" id="MobiDB-lite"/>
    </source>
</evidence>
<sequence>GYNAYIYHTSGQIKNIGGSGHSPKNIRYFTCDQTNTTATVNKKVLVERVFHNQNKESFKPIFVSIVWDWSEAHGNFSLKKMCTNANHMNNLNNTNESACAVPFSSTHKKGGRNKSVTPTNYFEVQ</sequence>
<gene>
    <name evidence="2" type="ORF">KUTeg_002652</name>
</gene>
<keyword evidence="3" id="KW-1185">Reference proteome</keyword>
<dbReference type="Proteomes" id="UP001217089">
    <property type="component" value="Unassembled WGS sequence"/>
</dbReference>
<evidence type="ECO:0000313" key="3">
    <source>
        <dbReference type="Proteomes" id="UP001217089"/>
    </source>
</evidence>
<comment type="caution">
    <text evidence="2">The sequence shown here is derived from an EMBL/GenBank/DDBJ whole genome shotgun (WGS) entry which is preliminary data.</text>
</comment>
<name>A0ABQ9FV10_TEGGR</name>
<feature type="compositionally biased region" description="Polar residues" evidence="1">
    <location>
        <begin position="114"/>
        <end position="125"/>
    </location>
</feature>
<evidence type="ECO:0000313" key="2">
    <source>
        <dbReference type="EMBL" id="KAJ8321065.1"/>
    </source>
</evidence>
<organism evidence="2 3">
    <name type="scientific">Tegillarca granosa</name>
    <name type="common">Malaysian cockle</name>
    <name type="synonym">Anadara granosa</name>
    <dbReference type="NCBI Taxonomy" id="220873"/>
    <lineage>
        <taxon>Eukaryota</taxon>
        <taxon>Metazoa</taxon>
        <taxon>Spiralia</taxon>
        <taxon>Lophotrochozoa</taxon>
        <taxon>Mollusca</taxon>
        <taxon>Bivalvia</taxon>
        <taxon>Autobranchia</taxon>
        <taxon>Pteriomorphia</taxon>
        <taxon>Arcoida</taxon>
        <taxon>Arcoidea</taxon>
        <taxon>Arcidae</taxon>
        <taxon>Tegillarca</taxon>
    </lineage>
</organism>
<dbReference type="EMBL" id="JARBDR010000141">
    <property type="protein sequence ID" value="KAJ8321065.1"/>
    <property type="molecule type" value="Genomic_DNA"/>
</dbReference>
<protein>
    <submittedName>
        <fullName evidence="2">Uncharacterized protein</fullName>
    </submittedName>
</protein>
<proteinExistence type="predicted"/>
<feature type="region of interest" description="Disordered" evidence="1">
    <location>
        <begin position="104"/>
        <end position="125"/>
    </location>
</feature>